<organism evidence="1 2">
    <name type="scientific">Cupriavidus laharis</name>
    <dbReference type="NCBI Taxonomy" id="151654"/>
    <lineage>
        <taxon>Bacteria</taxon>
        <taxon>Pseudomonadati</taxon>
        <taxon>Pseudomonadota</taxon>
        <taxon>Betaproteobacteria</taxon>
        <taxon>Burkholderiales</taxon>
        <taxon>Burkholderiaceae</taxon>
        <taxon>Cupriavidus</taxon>
    </lineage>
</organism>
<reference evidence="1 2" key="1">
    <citation type="submission" date="2021-08" db="EMBL/GenBank/DDBJ databases">
        <authorList>
            <person name="Peeters C."/>
        </authorList>
    </citation>
    <scope>NUCLEOTIDE SEQUENCE [LARGE SCALE GENOMIC DNA]</scope>
    <source>
        <strain evidence="1 2">LMG 23992</strain>
    </source>
</reference>
<dbReference type="Proteomes" id="UP000727654">
    <property type="component" value="Unassembled WGS sequence"/>
</dbReference>
<proteinExistence type="predicted"/>
<protein>
    <submittedName>
        <fullName evidence="1">Uncharacterized protein</fullName>
    </submittedName>
</protein>
<sequence length="30" mass="3520">MFGPPLLLVTLLFAAYLLWADQNGRRYHKD</sequence>
<dbReference type="EMBL" id="CAJZAI010000012">
    <property type="protein sequence ID" value="CAG9180478.1"/>
    <property type="molecule type" value="Genomic_DNA"/>
</dbReference>
<gene>
    <name evidence="1" type="ORF">LMG23992_04252</name>
</gene>
<evidence type="ECO:0000313" key="2">
    <source>
        <dbReference type="Proteomes" id="UP000727654"/>
    </source>
</evidence>
<accession>A0ABN7Z3A8</accession>
<comment type="caution">
    <text evidence="1">The sequence shown here is derived from an EMBL/GenBank/DDBJ whole genome shotgun (WGS) entry which is preliminary data.</text>
</comment>
<name>A0ABN7Z3A8_9BURK</name>
<keyword evidence="2" id="KW-1185">Reference proteome</keyword>
<evidence type="ECO:0000313" key="1">
    <source>
        <dbReference type="EMBL" id="CAG9180478.1"/>
    </source>
</evidence>